<dbReference type="AlphaFoldDB" id="A0A1B2EAZ7"/>
<dbReference type="EMBL" id="CP016616">
    <property type="protein sequence ID" value="ANY77129.1"/>
    <property type="molecule type" value="Genomic_DNA"/>
</dbReference>
<feature type="signal peptide" evidence="1">
    <location>
        <begin position="1"/>
        <end position="23"/>
    </location>
</feature>
<evidence type="ECO:0000313" key="2">
    <source>
        <dbReference type="EMBL" id="ANY77129.1"/>
    </source>
</evidence>
<feature type="chain" id="PRO_5008535900" evidence="1">
    <location>
        <begin position="24"/>
        <end position="91"/>
    </location>
</feature>
<sequence>MLSIRLVPLTAVALVVASTMAQAAPFSHREINELPPNHTLAAYADRSFGMPATAPYARSERWPSCLQGPPACTAAGYPNLHYYRATQGLPY</sequence>
<reference evidence="2" key="1">
    <citation type="submission" date="2016-07" db="EMBL/GenBank/DDBJ databases">
        <title>Microvirga ossetica sp. nov. a new species of rhizobia isolated from root nodules of the legume species Vicia alpestris Steven originated from North Ossetia region in the Caucasus.</title>
        <authorList>
            <person name="Safronova V.I."/>
            <person name="Kuznetsova I.G."/>
            <person name="Sazanova A.L."/>
            <person name="Belimov A."/>
            <person name="Andronov E."/>
            <person name="Osledkin Y.S."/>
            <person name="Onishchuk O.P."/>
            <person name="Kurchak O.N."/>
            <person name="Shaposhnikov A.I."/>
            <person name="Willems A."/>
            <person name="Tikhonovich I.A."/>
        </authorList>
    </citation>
    <scope>NUCLEOTIDE SEQUENCE [LARGE SCALE GENOMIC DNA]</scope>
    <source>
        <strain evidence="2">V5/3M</strain>
    </source>
</reference>
<dbReference type="KEGG" id="moc:BB934_01925"/>
<organism evidence="2">
    <name type="scientific">Microvirga ossetica</name>
    <dbReference type="NCBI Taxonomy" id="1882682"/>
    <lineage>
        <taxon>Bacteria</taxon>
        <taxon>Pseudomonadati</taxon>
        <taxon>Pseudomonadota</taxon>
        <taxon>Alphaproteobacteria</taxon>
        <taxon>Hyphomicrobiales</taxon>
        <taxon>Methylobacteriaceae</taxon>
        <taxon>Microvirga</taxon>
    </lineage>
</organism>
<protein>
    <submittedName>
        <fullName evidence="2">Uncharacterized protein</fullName>
    </submittedName>
</protein>
<evidence type="ECO:0000256" key="1">
    <source>
        <dbReference type="SAM" id="SignalP"/>
    </source>
</evidence>
<name>A0A1B2EAZ7_9HYPH</name>
<proteinExistence type="predicted"/>
<accession>A0A1B2EAZ7</accession>
<gene>
    <name evidence="2" type="ORF">BB934_01925</name>
</gene>
<keyword evidence="1" id="KW-0732">Signal</keyword>